<dbReference type="EMBL" id="KZ826345">
    <property type="protein sequence ID" value="PYI06938.1"/>
    <property type="molecule type" value="Genomic_DNA"/>
</dbReference>
<dbReference type="GO" id="GO:0016020">
    <property type="term" value="C:membrane"/>
    <property type="evidence" value="ECO:0007669"/>
    <property type="project" value="UniProtKB-SubCell"/>
</dbReference>
<feature type="transmembrane region" description="Helical" evidence="6">
    <location>
        <begin position="174"/>
        <end position="194"/>
    </location>
</feature>
<dbReference type="Pfam" id="PF20684">
    <property type="entry name" value="Fung_rhodopsin"/>
    <property type="match status" value="1"/>
</dbReference>
<keyword evidence="9" id="KW-1185">Reference proteome</keyword>
<keyword evidence="2 6" id="KW-0812">Transmembrane</keyword>
<comment type="subcellular location">
    <subcellularLocation>
        <location evidence="1">Membrane</location>
        <topology evidence="1">Multi-pass membrane protein</topology>
    </subcellularLocation>
</comment>
<dbReference type="VEuPathDB" id="FungiDB:BO78DRAFT_342208"/>
<gene>
    <name evidence="8" type="ORF">BO78DRAFT_342208</name>
</gene>
<evidence type="ECO:0000256" key="2">
    <source>
        <dbReference type="ARBA" id="ARBA00022692"/>
    </source>
</evidence>
<evidence type="ECO:0000256" key="4">
    <source>
        <dbReference type="ARBA" id="ARBA00023136"/>
    </source>
</evidence>
<dbReference type="InterPro" id="IPR052337">
    <property type="entry name" value="SAT4-like"/>
</dbReference>
<dbReference type="OrthoDB" id="3897607at2759"/>
<evidence type="ECO:0000256" key="3">
    <source>
        <dbReference type="ARBA" id="ARBA00022989"/>
    </source>
</evidence>
<keyword evidence="3 6" id="KW-1133">Transmembrane helix</keyword>
<keyword evidence="4 6" id="KW-0472">Membrane</keyword>
<evidence type="ECO:0000256" key="6">
    <source>
        <dbReference type="SAM" id="Phobius"/>
    </source>
</evidence>
<protein>
    <recommendedName>
        <fullName evidence="7">Rhodopsin domain-containing protein</fullName>
    </recommendedName>
</protein>
<evidence type="ECO:0000259" key="7">
    <source>
        <dbReference type="Pfam" id="PF20684"/>
    </source>
</evidence>
<feature type="transmembrane region" description="Helical" evidence="6">
    <location>
        <begin position="44"/>
        <end position="65"/>
    </location>
</feature>
<dbReference type="AlphaFoldDB" id="A0A319EJX7"/>
<proteinExistence type="inferred from homology"/>
<feature type="transmembrane region" description="Helical" evidence="6">
    <location>
        <begin position="206"/>
        <end position="224"/>
    </location>
</feature>
<dbReference type="STRING" id="1448318.A0A319EJX7"/>
<feature type="domain" description="Rhodopsin" evidence="7">
    <location>
        <begin position="26"/>
        <end position="269"/>
    </location>
</feature>
<feature type="transmembrane region" description="Helical" evidence="6">
    <location>
        <begin position="120"/>
        <end position="141"/>
    </location>
</feature>
<evidence type="ECO:0000313" key="8">
    <source>
        <dbReference type="EMBL" id="PYI06938.1"/>
    </source>
</evidence>
<dbReference type="PANTHER" id="PTHR33048:SF96">
    <property type="entry name" value="INTEGRAL MEMBRANE PROTEIN"/>
    <property type="match status" value="1"/>
</dbReference>
<evidence type="ECO:0000313" key="9">
    <source>
        <dbReference type="Proteomes" id="UP000248423"/>
    </source>
</evidence>
<evidence type="ECO:0000256" key="5">
    <source>
        <dbReference type="ARBA" id="ARBA00038359"/>
    </source>
</evidence>
<evidence type="ECO:0000256" key="1">
    <source>
        <dbReference type="ARBA" id="ARBA00004141"/>
    </source>
</evidence>
<accession>A0A319EJX7</accession>
<feature type="transmembrane region" description="Helical" evidence="6">
    <location>
        <begin position="244"/>
        <end position="264"/>
    </location>
</feature>
<feature type="transmembrane region" description="Helical" evidence="6">
    <location>
        <begin position="85"/>
        <end position="108"/>
    </location>
</feature>
<feature type="transmembrane region" description="Helical" evidence="6">
    <location>
        <begin position="12"/>
        <end position="32"/>
    </location>
</feature>
<reference evidence="8 9" key="1">
    <citation type="submission" date="2018-02" db="EMBL/GenBank/DDBJ databases">
        <title>The genomes of Aspergillus section Nigri reveals drivers in fungal speciation.</title>
        <authorList>
            <consortium name="DOE Joint Genome Institute"/>
            <person name="Vesth T.C."/>
            <person name="Nybo J."/>
            <person name="Theobald S."/>
            <person name="Brandl J."/>
            <person name="Frisvad J.C."/>
            <person name="Nielsen K.F."/>
            <person name="Lyhne E.K."/>
            <person name="Kogle M.E."/>
            <person name="Kuo A."/>
            <person name="Riley R."/>
            <person name="Clum A."/>
            <person name="Nolan M."/>
            <person name="Lipzen A."/>
            <person name="Salamov A."/>
            <person name="Henrissat B."/>
            <person name="Wiebenga A."/>
            <person name="De vries R.P."/>
            <person name="Grigoriev I.V."/>
            <person name="Mortensen U.H."/>
            <person name="Andersen M.R."/>
            <person name="Baker S.E."/>
        </authorList>
    </citation>
    <scope>NUCLEOTIDE SEQUENCE [LARGE SCALE GENOMIC DNA]</scope>
    <source>
        <strain evidence="8 9">CBS 121057</strain>
    </source>
</reference>
<dbReference type="PANTHER" id="PTHR33048">
    <property type="entry name" value="PTH11-LIKE INTEGRAL MEMBRANE PROTEIN (AFU_ORTHOLOGUE AFUA_5G11245)"/>
    <property type="match status" value="1"/>
</dbReference>
<name>A0A319EJX7_ASPSB</name>
<dbReference type="Proteomes" id="UP000248423">
    <property type="component" value="Unassembled WGS sequence"/>
</dbReference>
<comment type="similarity">
    <text evidence="5">Belongs to the SAT4 family.</text>
</comment>
<dbReference type="InterPro" id="IPR049326">
    <property type="entry name" value="Rhodopsin_dom_fungi"/>
</dbReference>
<organism evidence="8 9">
    <name type="scientific">Aspergillus sclerotiicarbonarius (strain CBS 121057 / IBT 28362)</name>
    <dbReference type="NCBI Taxonomy" id="1448318"/>
    <lineage>
        <taxon>Eukaryota</taxon>
        <taxon>Fungi</taxon>
        <taxon>Dikarya</taxon>
        <taxon>Ascomycota</taxon>
        <taxon>Pezizomycotina</taxon>
        <taxon>Eurotiomycetes</taxon>
        <taxon>Eurotiomycetidae</taxon>
        <taxon>Eurotiales</taxon>
        <taxon>Aspergillaceae</taxon>
        <taxon>Aspergillus</taxon>
        <taxon>Aspergillus subgen. Circumdati</taxon>
    </lineage>
</organism>
<sequence>MAVNRNAAVKAVPPSFLGLCFVTVLLRCYVRIRLNKAFGWDDSLMLVATVIYAMFCGCMIAGGVYGTGMHFEQLTPSHRVKAMMFWWICEIGYCLSSIFCKCSICIFLARITVKRVHLAFIYIIMTLTVLMGLALMFGLLFQCRPISFFWTRVAFDPAIQGTCVIVQVVEALTYAYTAVAAACDLAVGIVPFFIVWGLNMPWKRKVAAVAICSISGIAFAAVVVRFPFTHTFADLDFLYKTYEIAVWSNVEVGLGIFAGSLATLHPLLRQIRSSCTQGRLKRLTSGNTSRDTEPVAPPVDFVSVSDYPSPSVSIFRPGNVMNITTTIQREELGFGDESQLSTRGSCDTDMRANDILVQQSFHISPSRPSRNWDAWMNMDDVGSDSV</sequence>